<evidence type="ECO:0000313" key="1">
    <source>
        <dbReference type="EMBL" id="QCO00463.1"/>
    </source>
</evidence>
<gene>
    <name evidence="1" type="ORF">D3093_35030</name>
</gene>
<protein>
    <submittedName>
        <fullName evidence="1">Uncharacterized protein</fullName>
    </submittedName>
</protein>
<dbReference type="AlphaFoldDB" id="A0A4D8PR93"/>
<dbReference type="Proteomes" id="UP000298595">
    <property type="component" value="Plasmid p7"/>
</dbReference>
<proteinExistence type="predicted"/>
<dbReference type="EMBL" id="CP032328">
    <property type="protein sequence ID" value="QCO00463.1"/>
    <property type="molecule type" value="Genomic_DNA"/>
</dbReference>
<reference evidence="1 2" key="1">
    <citation type="submission" date="2018-09" db="EMBL/GenBank/DDBJ databases">
        <title>Whole genome based analysis of evolution and adaptive divergence in Indian and Brazilian strains of Azospirillum brasilense.</title>
        <authorList>
            <person name="Singh C."/>
            <person name="Tripathi A.K."/>
        </authorList>
    </citation>
    <scope>NUCLEOTIDE SEQUENCE [LARGE SCALE GENOMIC DNA]</scope>
    <source>
        <strain evidence="1 2">MTCC4035</strain>
        <plasmid evidence="1 2">p7</plasmid>
    </source>
</reference>
<sequence>MRDALACLPRLLIGWPLFAIGYVACWLSHPVKAGYRSAESHIANADADRANRLVTISGEIAP</sequence>
<geneLocation type="plasmid" evidence="1 2">
    <name>p7</name>
</geneLocation>
<organism evidence="1 2">
    <name type="scientific">Azospirillum argentinense</name>
    <dbReference type="NCBI Taxonomy" id="2970906"/>
    <lineage>
        <taxon>Bacteria</taxon>
        <taxon>Pseudomonadati</taxon>
        <taxon>Pseudomonadota</taxon>
        <taxon>Alphaproteobacteria</taxon>
        <taxon>Rhodospirillales</taxon>
        <taxon>Azospirillaceae</taxon>
        <taxon>Azospirillum</taxon>
    </lineage>
</organism>
<accession>A0A4D8PR93</accession>
<dbReference type="KEGG" id="aare:D3093_35030"/>
<dbReference type="RefSeq" id="WP_137119156.1">
    <property type="nucleotide sequence ID" value="NZ_CP032328.1"/>
</dbReference>
<evidence type="ECO:0000313" key="2">
    <source>
        <dbReference type="Proteomes" id="UP000298595"/>
    </source>
</evidence>
<name>A0A4D8PR93_9PROT</name>
<keyword evidence="1" id="KW-0614">Plasmid</keyword>